<dbReference type="PANTHER" id="PTHR47429:SF2">
    <property type="entry name" value="PROTEIN TWIN LOV 1"/>
    <property type="match status" value="1"/>
</dbReference>
<dbReference type="AlphaFoldDB" id="A0A7S2BUJ2"/>
<feature type="compositionally biased region" description="Pro residues" evidence="4">
    <location>
        <begin position="274"/>
        <end position="304"/>
    </location>
</feature>
<gene>
    <name evidence="6" type="ORF">CBRE1094_LOCUS4071</name>
</gene>
<name>A0A7S2BUJ2_9EUKA</name>
<dbReference type="Gene3D" id="3.30.450.20">
    <property type="entry name" value="PAS domain"/>
    <property type="match status" value="3"/>
</dbReference>
<dbReference type="CDD" id="cd00130">
    <property type="entry name" value="PAS"/>
    <property type="match status" value="2"/>
</dbReference>
<evidence type="ECO:0000256" key="1">
    <source>
        <dbReference type="ARBA" id="ARBA00022630"/>
    </source>
</evidence>
<keyword evidence="1" id="KW-0285">Flavoprotein</keyword>
<evidence type="ECO:0000256" key="2">
    <source>
        <dbReference type="ARBA" id="ARBA00022643"/>
    </source>
</evidence>
<keyword evidence="3" id="KW-0157">Chromophore</keyword>
<dbReference type="NCBIfam" id="TIGR00229">
    <property type="entry name" value="sensory_box"/>
    <property type="match status" value="2"/>
</dbReference>
<feature type="domain" description="PAS" evidence="5">
    <location>
        <begin position="672"/>
        <end position="745"/>
    </location>
</feature>
<dbReference type="Pfam" id="PF13426">
    <property type="entry name" value="PAS_9"/>
    <property type="match status" value="3"/>
</dbReference>
<feature type="domain" description="PAS" evidence="5">
    <location>
        <begin position="69"/>
        <end position="142"/>
    </location>
</feature>
<evidence type="ECO:0000259" key="5">
    <source>
        <dbReference type="PROSITE" id="PS50112"/>
    </source>
</evidence>
<dbReference type="SMART" id="SM00086">
    <property type="entry name" value="PAC"/>
    <property type="match status" value="3"/>
</dbReference>
<dbReference type="InterPro" id="IPR035965">
    <property type="entry name" value="PAS-like_dom_sf"/>
</dbReference>
<dbReference type="InterPro" id="IPR000014">
    <property type="entry name" value="PAS"/>
</dbReference>
<protein>
    <recommendedName>
        <fullName evidence="5">PAS domain-containing protein</fullName>
    </recommendedName>
</protein>
<evidence type="ECO:0000256" key="4">
    <source>
        <dbReference type="SAM" id="MobiDB-lite"/>
    </source>
</evidence>
<feature type="region of interest" description="Disordered" evidence="4">
    <location>
        <begin position="270"/>
        <end position="304"/>
    </location>
</feature>
<reference evidence="6" key="1">
    <citation type="submission" date="2021-01" db="EMBL/GenBank/DDBJ databases">
        <authorList>
            <person name="Corre E."/>
            <person name="Pelletier E."/>
            <person name="Niang G."/>
            <person name="Scheremetjew M."/>
            <person name="Finn R."/>
            <person name="Kale V."/>
            <person name="Holt S."/>
            <person name="Cochrane G."/>
            <person name="Meng A."/>
            <person name="Brown T."/>
            <person name="Cohen L."/>
        </authorList>
    </citation>
    <scope>NUCLEOTIDE SEQUENCE</scope>
    <source>
        <strain evidence="6">UTEX LB 985</strain>
    </source>
</reference>
<dbReference type="SUPFAM" id="SSF55785">
    <property type="entry name" value="PYP-like sensor domain (PAS domain)"/>
    <property type="match status" value="3"/>
</dbReference>
<proteinExistence type="predicted"/>
<evidence type="ECO:0000256" key="3">
    <source>
        <dbReference type="ARBA" id="ARBA00022991"/>
    </source>
</evidence>
<organism evidence="6">
    <name type="scientific">Haptolina brevifila</name>
    <dbReference type="NCBI Taxonomy" id="156173"/>
    <lineage>
        <taxon>Eukaryota</taxon>
        <taxon>Haptista</taxon>
        <taxon>Haptophyta</taxon>
        <taxon>Prymnesiophyceae</taxon>
        <taxon>Prymnesiales</taxon>
        <taxon>Prymnesiaceae</taxon>
        <taxon>Haptolina</taxon>
    </lineage>
</organism>
<dbReference type="InterPro" id="IPR001610">
    <property type="entry name" value="PAC"/>
</dbReference>
<dbReference type="PROSITE" id="PS50112">
    <property type="entry name" value="PAS"/>
    <property type="match status" value="2"/>
</dbReference>
<accession>A0A7S2BUJ2</accession>
<dbReference type="GO" id="GO:0005634">
    <property type="term" value="C:nucleus"/>
    <property type="evidence" value="ECO:0007669"/>
    <property type="project" value="TreeGrafter"/>
</dbReference>
<evidence type="ECO:0000313" key="6">
    <source>
        <dbReference type="EMBL" id="CAD9406659.1"/>
    </source>
</evidence>
<sequence length="876" mass="96212">MTDLAEHRIPNAMQVLATGPFAKFVQSKACLPLIESLLGGAGDELRAAPGLIWEEYTVPSDVAGWVHSFVAVAESFPACIVISDMTMPGNPMFFINQEFSRVTGYAKHEAQGRNCRFLQGPRTEPNSVAVIQDTLRRGVDCHVKLTNYRKTGELFENLLTMRPVHDSNGVYRFCIGVQFEVSHDMSLKSRIAKLEKLIKLLPSKIEVESQASGDTFHVQEVAEEKAADLESKLTSALDGNTIGAQPTELRLDQGDHYADNRNEMLEYLAVKQGGPPPAPPEPTPAAQPAYQPPMDVPEPTPMREPAPMPTAVAPPPLPKASYEIGQPSGSGAADPQITALASTMGVRSASSGTWAEQFCFVADQLAQSVVLVDMTIPGVKLLYVNSASERLTEYSKAEQIGRNCRLMQGPSTEAAAVRAMVRTLRSVSTSTLRITNYKKSGAPFVNVLTLHPVIDSEGTFRYSIGVQSDNALAEQEGAALEKLRQALPKMFDKALQPEARNTKDLTTVDSDAQRRQWRASLAKFTRLLWSLDWEGSLRQLVASPEHVSTFGRWLSEYSPADAMQLELLVLTSELMKQPPERQSPGAIQLCQRYLNVTHNDGETAMTDLSKQSGAALSGLATTSFAKFVQSKKCLPLIESLLGPMGSELRPAPGLIWGEYTVPSDVAGWVHSFVAVAESFPACIVISDMTMPGNPMFFINQEFSRVTGYAKHEAQGRNCRFLQGPRTEPNSVAVIQDTLRRGVDCHVKLTNYRKTGELFENLLTMRPVHDSNGVYRFCIGVQFEVSHDMSLKSRIAKLEKLIKLLPSKIEVESQASGDTFHVQEVAEEKAADLESKLTSALDGNTIGAQPTELRLDQGDHYADNRNEMLEYLDARGK</sequence>
<keyword evidence="2" id="KW-0288">FMN</keyword>
<dbReference type="PANTHER" id="PTHR47429">
    <property type="entry name" value="PROTEIN TWIN LOV 1"/>
    <property type="match status" value="1"/>
</dbReference>
<dbReference type="EMBL" id="HBGU01007434">
    <property type="protein sequence ID" value="CAD9406659.1"/>
    <property type="molecule type" value="Transcribed_RNA"/>
</dbReference>
<dbReference type="SMART" id="SM00091">
    <property type="entry name" value="PAS"/>
    <property type="match status" value="3"/>
</dbReference>